<dbReference type="GO" id="GO:0000398">
    <property type="term" value="P:mRNA splicing, via spliceosome"/>
    <property type="evidence" value="ECO:0007669"/>
    <property type="project" value="TreeGrafter"/>
</dbReference>
<dbReference type="Gramene" id="RZC71058">
    <property type="protein sequence ID" value="RZC71058"/>
    <property type="gene ID" value="C5167_034227"/>
</dbReference>
<proteinExistence type="inferred from homology"/>
<evidence type="ECO:0000256" key="6">
    <source>
        <dbReference type="ARBA" id="ARBA00023242"/>
    </source>
</evidence>
<dbReference type="Gene3D" id="1.25.40.180">
    <property type="match status" value="1"/>
</dbReference>
<feature type="domain" description="MI" evidence="8">
    <location>
        <begin position="304"/>
        <end position="420"/>
    </location>
</feature>
<dbReference type="SUPFAM" id="SSF48371">
    <property type="entry name" value="ARM repeat"/>
    <property type="match status" value="1"/>
</dbReference>
<sequence>MRDVEDKSCPEYQRLTWDALRESINGLVNKVNAMNIKNIIPELFAENLIRGRGLFCRACIKSQMASPGFTDVFAALSAVINTKFPEVGELLLRRILLQLKRAYRRNDKPQLLAATKFIAHFVNQQVAHEIIALELLTVLLEKPTDDSVEVAVGFVTECGSLLQDLTPKGLHGIFERFRGILHEGLIDKRVQFLIEGLFAIRKSKFQGHPAVRPELDLVEQEDQFTHELSLDDEIDHDTSLDIFKVDAQFIVNEKRYEDLKRSILGDDEPSDEEEVYDSASGDEESDQYEEQMKIQDETETNLVNLRRAIYLTIMSSVDFEEAGHKLLKIKLGPGQEMELCIMLLECCSQERTYLRYYGLLGQRFCMINKIHQENFDKCFVQQYSMIHRLETNKLRNVAKFFAHLLGTDALPWHVLAYIRLTEEDTTSSSRIFIKILFQELAEHLGIRLLDERLTVPAMQDSFQSIFPRDNPKNTRFSINFFTSIGLGGITENLRAYLKNMPRLIMQQKQVSETEGEYGSSSSSDSDSSGSESESEYSSSSESERDRKKQRQKRRRRD</sequence>
<evidence type="ECO:0000256" key="2">
    <source>
        <dbReference type="ARBA" id="ARBA00006856"/>
    </source>
</evidence>
<dbReference type="InterPro" id="IPR050781">
    <property type="entry name" value="CWC22_splicing_factor"/>
</dbReference>
<dbReference type="InterPro" id="IPR003891">
    <property type="entry name" value="Initiation_fac_eIF4g_MI"/>
</dbReference>
<dbReference type="EMBL" id="CM010721">
    <property type="protein sequence ID" value="RZC71058.1"/>
    <property type="molecule type" value="Genomic_DNA"/>
</dbReference>
<dbReference type="OMA" id="SYRCICI"/>
<feature type="region of interest" description="Disordered" evidence="7">
    <location>
        <begin position="262"/>
        <end position="289"/>
    </location>
</feature>
<dbReference type="SMART" id="SM00543">
    <property type="entry name" value="MIF4G"/>
    <property type="match status" value="1"/>
</dbReference>
<dbReference type="AlphaFoldDB" id="A0A4Y7KG80"/>
<keyword evidence="3" id="KW-0507">mRNA processing</keyword>
<dbReference type="PANTHER" id="PTHR18034">
    <property type="entry name" value="CELL CYCLE CONTROL PROTEIN CWF22-RELATED"/>
    <property type="match status" value="1"/>
</dbReference>
<dbReference type="GO" id="GO:0006417">
    <property type="term" value="P:regulation of translation"/>
    <property type="evidence" value="ECO:0007669"/>
    <property type="project" value="UniProtKB-KW"/>
</dbReference>
<dbReference type="InterPro" id="IPR003890">
    <property type="entry name" value="MIF4G-like_typ-3"/>
</dbReference>
<keyword evidence="5" id="KW-0508">mRNA splicing</keyword>
<feature type="compositionally biased region" description="Low complexity" evidence="7">
    <location>
        <begin position="516"/>
        <end position="540"/>
    </location>
</feature>
<keyword evidence="6" id="KW-0539">Nucleus</keyword>
<dbReference type="InterPro" id="IPR016024">
    <property type="entry name" value="ARM-type_fold"/>
</dbReference>
<reference evidence="9 10" key="1">
    <citation type="journal article" date="2018" name="Science">
        <title>The opium poppy genome and morphinan production.</title>
        <authorList>
            <person name="Guo L."/>
            <person name="Winzer T."/>
            <person name="Yang X."/>
            <person name="Li Y."/>
            <person name="Ning Z."/>
            <person name="He Z."/>
            <person name="Teodor R."/>
            <person name="Lu Y."/>
            <person name="Bowser T.A."/>
            <person name="Graham I.A."/>
            <person name="Ye K."/>
        </authorList>
    </citation>
    <scope>NUCLEOTIDE SEQUENCE [LARGE SCALE GENOMIC DNA]</scope>
    <source>
        <strain evidence="10">cv. HN1</strain>
        <tissue evidence="9">Leaves</tissue>
    </source>
</reference>
<dbReference type="GO" id="GO:0003723">
    <property type="term" value="F:RNA binding"/>
    <property type="evidence" value="ECO:0007669"/>
    <property type="project" value="InterPro"/>
</dbReference>
<name>A0A4Y7KG80_PAPSO</name>
<keyword evidence="10" id="KW-1185">Reference proteome</keyword>
<organism evidence="9 10">
    <name type="scientific">Papaver somniferum</name>
    <name type="common">Opium poppy</name>
    <dbReference type="NCBI Taxonomy" id="3469"/>
    <lineage>
        <taxon>Eukaryota</taxon>
        <taxon>Viridiplantae</taxon>
        <taxon>Streptophyta</taxon>
        <taxon>Embryophyta</taxon>
        <taxon>Tracheophyta</taxon>
        <taxon>Spermatophyta</taxon>
        <taxon>Magnoliopsida</taxon>
        <taxon>Ranunculales</taxon>
        <taxon>Papaveraceae</taxon>
        <taxon>Papaveroideae</taxon>
        <taxon>Papaver</taxon>
    </lineage>
</organism>
<gene>
    <name evidence="9" type="ORF">C5167_034227</name>
</gene>
<evidence type="ECO:0000256" key="5">
    <source>
        <dbReference type="ARBA" id="ARBA00023187"/>
    </source>
</evidence>
<dbReference type="Pfam" id="PF02847">
    <property type="entry name" value="MA3"/>
    <property type="match status" value="1"/>
</dbReference>
<evidence type="ECO:0000313" key="10">
    <source>
        <dbReference type="Proteomes" id="UP000316621"/>
    </source>
</evidence>
<dbReference type="FunFam" id="1.25.40.180:FF:000004">
    <property type="entry name" value="pre-mRNA-splicing factor CWC22 homolog"/>
    <property type="match status" value="1"/>
</dbReference>
<protein>
    <recommendedName>
        <fullName evidence="8">MI domain-containing protein</fullName>
    </recommendedName>
</protein>
<dbReference type="SMART" id="SM00544">
    <property type="entry name" value="MA3"/>
    <property type="match status" value="1"/>
</dbReference>
<evidence type="ECO:0000313" key="9">
    <source>
        <dbReference type="EMBL" id="RZC71058.1"/>
    </source>
</evidence>
<evidence type="ECO:0000256" key="4">
    <source>
        <dbReference type="ARBA" id="ARBA00022845"/>
    </source>
</evidence>
<dbReference type="STRING" id="3469.A0A4Y7KG80"/>
<keyword evidence="4" id="KW-0810">Translation regulation</keyword>
<comment type="similarity">
    <text evidence="2">Belongs to the CWC22 family.</text>
</comment>
<feature type="compositionally biased region" description="Acidic residues" evidence="7">
    <location>
        <begin position="265"/>
        <end position="289"/>
    </location>
</feature>
<evidence type="ECO:0000256" key="7">
    <source>
        <dbReference type="SAM" id="MobiDB-lite"/>
    </source>
</evidence>
<dbReference type="GO" id="GO:0071013">
    <property type="term" value="C:catalytic step 2 spliceosome"/>
    <property type="evidence" value="ECO:0007669"/>
    <property type="project" value="TreeGrafter"/>
</dbReference>
<dbReference type="PANTHER" id="PTHR18034:SF3">
    <property type="entry name" value="PRE-MRNA-SPLICING FACTOR CWC22 HOMOLOG"/>
    <property type="match status" value="1"/>
</dbReference>
<evidence type="ECO:0000256" key="3">
    <source>
        <dbReference type="ARBA" id="ARBA00022664"/>
    </source>
</evidence>
<feature type="compositionally biased region" description="Basic residues" evidence="7">
    <location>
        <begin position="547"/>
        <end position="557"/>
    </location>
</feature>
<dbReference type="Proteomes" id="UP000316621">
    <property type="component" value="Chromosome 7"/>
</dbReference>
<evidence type="ECO:0000256" key="1">
    <source>
        <dbReference type="ARBA" id="ARBA00004123"/>
    </source>
</evidence>
<comment type="subcellular location">
    <subcellularLocation>
        <location evidence="1">Nucleus</location>
    </subcellularLocation>
</comment>
<feature type="region of interest" description="Disordered" evidence="7">
    <location>
        <begin position="508"/>
        <end position="557"/>
    </location>
</feature>
<evidence type="ECO:0000259" key="8">
    <source>
        <dbReference type="PROSITE" id="PS51366"/>
    </source>
</evidence>
<dbReference type="PROSITE" id="PS51366">
    <property type="entry name" value="MI"/>
    <property type="match status" value="1"/>
</dbReference>
<accession>A0A4Y7KG80</accession>